<name>A0AAV5LC16_9ROSI</name>
<protein>
    <submittedName>
        <fullName evidence="1">Uncharacterized protein</fullName>
    </submittedName>
</protein>
<reference evidence="1 2" key="1">
    <citation type="journal article" date="2021" name="Commun. Biol.">
        <title>The genome of Shorea leprosula (Dipterocarpaceae) highlights the ecological relevance of drought in aseasonal tropical rainforests.</title>
        <authorList>
            <person name="Ng K.K.S."/>
            <person name="Kobayashi M.J."/>
            <person name="Fawcett J.A."/>
            <person name="Hatakeyama M."/>
            <person name="Paape T."/>
            <person name="Ng C.H."/>
            <person name="Ang C.C."/>
            <person name="Tnah L.H."/>
            <person name="Lee C.T."/>
            <person name="Nishiyama T."/>
            <person name="Sese J."/>
            <person name="O'Brien M.J."/>
            <person name="Copetti D."/>
            <person name="Mohd Noor M.I."/>
            <person name="Ong R.C."/>
            <person name="Putra M."/>
            <person name="Sireger I.Z."/>
            <person name="Indrioko S."/>
            <person name="Kosugi Y."/>
            <person name="Izuno A."/>
            <person name="Isagi Y."/>
            <person name="Lee S.L."/>
            <person name="Shimizu K.K."/>
        </authorList>
    </citation>
    <scope>NUCLEOTIDE SEQUENCE [LARGE SCALE GENOMIC DNA]</scope>
    <source>
        <strain evidence="1">214</strain>
    </source>
</reference>
<evidence type="ECO:0000313" key="1">
    <source>
        <dbReference type="EMBL" id="GKV34436.1"/>
    </source>
</evidence>
<sequence>MERKMMGGSFFLWMAGHAISCDEARAPLLRCQQFLTGVAAIALCPLLLGRE</sequence>
<keyword evidence="2" id="KW-1185">Reference proteome</keyword>
<dbReference type="EMBL" id="BPVZ01000105">
    <property type="protein sequence ID" value="GKV34436.1"/>
    <property type="molecule type" value="Genomic_DNA"/>
</dbReference>
<accession>A0AAV5LC16</accession>
<dbReference type="Proteomes" id="UP001054252">
    <property type="component" value="Unassembled WGS sequence"/>
</dbReference>
<dbReference type="AlphaFoldDB" id="A0AAV5LC16"/>
<evidence type="ECO:0000313" key="2">
    <source>
        <dbReference type="Proteomes" id="UP001054252"/>
    </source>
</evidence>
<comment type="caution">
    <text evidence="1">The sequence shown here is derived from an EMBL/GenBank/DDBJ whole genome shotgun (WGS) entry which is preliminary data.</text>
</comment>
<organism evidence="1 2">
    <name type="scientific">Rubroshorea leprosula</name>
    <dbReference type="NCBI Taxonomy" id="152421"/>
    <lineage>
        <taxon>Eukaryota</taxon>
        <taxon>Viridiplantae</taxon>
        <taxon>Streptophyta</taxon>
        <taxon>Embryophyta</taxon>
        <taxon>Tracheophyta</taxon>
        <taxon>Spermatophyta</taxon>
        <taxon>Magnoliopsida</taxon>
        <taxon>eudicotyledons</taxon>
        <taxon>Gunneridae</taxon>
        <taxon>Pentapetalae</taxon>
        <taxon>rosids</taxon>
        <taxon>malvids</taxon>
        <taxon>Malvales</taxon>
        <taxon>Dipterocarpaceae</taxon>
        <taxon>Rubroshorea</taxon>
    </lineage>
</organism>
<proteinExistence type="predicted"/>
<gene>
    <name evidence="1" type="ORF">SLEP1_g42811</name>
</gene>